<dbReference type="SUPFAM" id="SSF53474">
    <property type="entry name" value="alpha/beta-Hydrolases"/>
    <property type="match status" value="1"/>
</dbReference>
<dbReference type="InterPro" id="IPR029058">
    <property type="entry name" value="AB_hydrolase_fold"/>
</dbReference>
<comment type="caution">
    <text evidence="3">The sequence shown here is derived from an EMBL/GenBank/DDBJ whole genome shotgun (WGS) entry which is preliminary data.</text>
</comment>
<dbReference type="Gene3D" id="3.40.50.1820">
    <property type="entry name" value="alpha/beta hydrolase"/>
    <property type="match status" value="1"/>
</dbReference>
<dbReference type="Proteomes" id="UP000241960">
    <property type="component" value="Unassembled WGS sequence"/>
</dbReference>
<gene>
    <name evidence="3" type="ORF">BU058_05655</name>
</gene>
<name>A0A9Q6MUY4_9STAP</name>
<dbReference type="AlphaFoldDB" id="A0A9Q6MUY4"/>
<dbReference type="GO" id="GO:0016787">
    <property type="term" value="F:hydrolase activity"/>
    <property type="evidence" value="ECO:0007669"/>
    <property type="project" value="UniProtKB-KW"/>
</dbReference>
<reference evidence="3 4" key="1">
    <citation type="journal article" date="2016" name="Front. Microbiol.">
        <title>Comprehensive Phylogenetic Analysis of Bovine Non-aureus Staphylococci Species Based on Whole-Genome Sequencing.</title>
        <authorList>
            <person name="Naushad S."/>
            <person name="Barkema H.W."/>
            <person name="Luby C."/>
            <person name="Condas L.A."/>
            <person name="Nobrega D.B."/>
            <person name="Carson D.A."/>
            <person name="De Buck J."/>
        </authorList>
    </citation>
    <scope>NUCLEOTIDE SEQUENCE [LARGE SCALE GENOMIC DNA]</scope>
    <source>
        <strain evidence="3 4">SNUC 1231</strain>
    </source>
</reference>
<protein>
    <submittedName>
        <fullName evidence="3">Alpha/beta hydrolase</fullName>
    </submittedName>
</protein>
<evidence type="ECO:0000313" key="4">
    <source>
        <dbReference type="Proteomes" id="UP000241960"/>
    </source>
</evidence>
<dbReference type="EMBL" id="PZFQ01000014">
    <property type="protein sequence ID" value="PTI76063.1"/>
    <property type="molecule type" value="Genomic_DNA"/>
</dbReference>
<feature type="domain" description="Alpha/beta hydrolase fold-3" evidence="2">
    <location>
        <begin position="78"/>
        <end position="278"/>
    </location>
</feature>
<keyword evidence="1 3" id="KW-0378">Hydrolase</keyword>
<dbReference type="PANTHER" id="PTHR48081:SF8">
    <property type="entry name" value="ALPHA_BETA HYDROLASE FOLD-3 DOMAIN-CONTAINING PROTEIN-RELATED"/>
    <property type="match status" value="1"/>
</dbReference>
<accession>A0A9Q6MUY4</accession>
<dbReference type="InterPro" id="IPR050300">
    <property type="entry name" value="GDXG_lipolytic_enzyme"/>
</dbReference>
<evidence type="ECO:0000259" key="2">
    <source>
        <dbReference type="Pfam" id="PF07859"/>
    </source>
</evidence>
<dbReference type="InterPro" id="IPR013094">
    <property type="entry name" value="AB_hydrolase_3"/>
</dbReference>
<sequence>MKSGLTTKFINKYLLPHRSIMFKDDQDFEKFLDLRLKLNKEKHKQPETLNVKSDLDKQFIGDIQLFRFRFRHSQKQKILYIHGGYNILQPSAFHWRFMDKLALSTLYEVVMPIYPKAPQYHINDTFQAIRDVYQQLLSEVSNEDIVVMGDGTGGALALSFIQQLKIENQPLPNKLYLFSPLLDANLNNEAITPELEKKDVIINRDGVQRIMNYWADGLLLNDAKVSPIYGELSNLPPLYLFGGEREVYLPDMYKLANMMTEQQQAIHLYEYKRMVNAFPLLPIRESHKVVKHIVETLNT</sequence>
<dbReference type="Pfam" id="PF07859">
    <property type="entry name" value="Abhydrolase_3"/>
    <property type="match status" value="1"/>
</dbReference>
<dbReference type="RefSeq" id="WP_073505672.1">
    <property type="nucleotide sequence ID" value="NZ_CP018199.1"/>
</dbReference>
<organism evidence="3 4">
    <name type="scientific">Staphylococcus succinus</name>
    <dbReference type="NCBI Taxonomy" id="61015"/>
    <lineage>
        <taxon>Bacteria</taxon>
        <taxon>Bacillati</taxon>
        <taxon>Bacillota</taxon>
        <taxon>Bacilli</taxon>
        <taxon>Bacillales</taxon>
        <taxon>Staphylococcaceae</taxon>
        <taxon>Staphylococcus</taxon>
    </lineage>
</organism>
<proteinExistence type="predicted"/>
<evidence type="ECO:0000313" key="3">
    <source>
        <dbReference type="EMBL" id="PTI76063.1"/>
    </source>
</evidence>
<dbReference type="PANTHER" id="PTHR48081">
    <property type="entry name" value="AB HYDROLASE SUPERFAMILY PROTEIN C4A8.06C"/>
    <property type="match status" value="1"/>
</dbReference>
<evidence type="ECO:0000256" key="1">
    <source>
        <dbReference type="ARBA" id="ARBA00022801"/>
    </source>
</evidence>